<keyword evidence="4" id="KW-0808">Transferase</keyword>
<dbReference type="Gene3D" id="6.10.340.10">
    <property type="match status" value="1"/>
</dbReference>
<dbReference type="OrthoDB" id="1109395at2"/>
<dbReference type="GO" id="GO:0005524">
    <property type="term" value="F:ATP binding"/>
    <property type="evidence" value="ECO:0007669"/>
    <property type="project" value="UniProtKB-KW"/>
</dbReference>
<evidence type="ECO:0000256" key="7">
    <source>
        <dbReference type="ARBA" id="ARBA00022777"/>
    </source>
</evidence>
<keyword evidence="19" id="KW-1185">Reference proteome</keyword>
<dbReference type="SMART" id="SM00086">
    <property type="entry name" value="PAC"/>
    <property type="match status" value="3"/>
</dbReference>
<keyword evidence="2" id="KW-1003">Cell membrane</keyword>
<evidence type="ECO:0000256" key="11">
    <source>
        <dbReference type="ARBA" id="ARBA00023012"/>
    </source>
</evidence>
<dbReference type="InterPro" id="IPR001610">
    <property type="entry name" value="PAC"/>
</dbReference>
<evidence type="ECO:0000313" key="19">
    <source>
        <dbReference type="Proteomes" id="UP000198510"/>
    </source>
</evidence>
<dbReference type="Gene3D" id="3.30.450.40">
    <property type="match status" value="1"/>
</dbReference>
<dbReference type="InterPro" id="IPR001932">
    <property type="entry name" value="PPM-type_phosphatase-like_dom"/>
</dbReference>
<evidence type="ECO:0000259" key="16">
    <source>
        <dbReference type="PROSITE" id="PS50113"/>
    </source>
</evidence>
<evidence type="ECO:0000313" key="18">
    <source>
        <dbReference type="EMBL" id="SDJ96624.1"/>
    </source>
</evidence>
<evidence type="ECO:0000256" key="6">
    <source>
        <dbReference type="ARBA" id="ARBA00022741"/>
    </source>
</evidence>
<dbReference type="InterPro" id="IPR036457">
    <property type="entry name" value="PPM-type-like_dom_sf"/>
</dbReference>
<dbReference type="EMBL" id="FNFO01000001">
    <property type="protein sequence ID" value="SDJ96624.1"/>
    <property type="molecule type" value="Genomic_DNA"/>
</dbReference>
<comment type="subcellular location">
    <subcellularLocation>
        <location evidence="1">Cell membrane</location>
        <topology evidence="1">Multi-pass membrane protein</topology>
    </subcellularLocation>
</comment>
<evidence type="ECO:0000256" key="8">
    <source>
        <dbReference type="ARBA" id="ARBA00022801"/>
    </source>
</evidence>
<evidence type="ECO:0000256" key="1">
    <source>
        <dbReference type="ARBA" id="ARBA00004651"/>
    </source>
</evidence>
<gene>
    <name evidence="18" type="ORF">SAMN05421823_101541</name>
</gene>
<dbReference type="Pfam" id="PF13185">
    <property type="entry name" value="GAF_2"/>
    <property type="match status" value="1"/>
</dbReference>
<dbReference type="GO" id="GO:0005886">
    <property type="term" value="C:plasma membrane"/>
    <property type="evidence" value="ECO:0007669"/>
    <property type="project" value="UniProtKB-SubCell"/>
</dbReference>
<dbReference type="PANTHER" id="PTHR43156:SF9">
    <property type="entry name" value="HAMP DOMAIN-CONTAINING PROTEIN"/>
    <property type="match status" value="1"/>
</dbReference>
<dbReference type="SMART" id="SM00331">
    <property type="entry name" value="PP2C_SIG"/>
    <property type="match status" value="1"/>
</dbReference>
<evidence type="ECO:0000256" key="13">
    <source>
        <dbReference type="SAM" id="Coils"/>
    </source>
</evidence>
<dbReference type="PROSITE" id="PS50112">
    <property type="entry name" value="PAS"/>
    <property type="match status" value="1"/>
</dbReference>
<keyword evidence="9" id="KW-0067">ATP-binding</keyword>
<dbReference type="InterPro" id="IPR000700">
    <property type="entry name" value="PAS-assoc_C"/>
</dbReference>
<dbReference type="PANTHER" id="PTHR43156">
    <property type="entry name" value="STAGE II SPORULATION PROTEIN E-RELATED"/>
    <property type="match status" value="1"/>
</dbReference>
<dbReference type="CDD" id="cd18773">
    <property type="entry name" value="PDC1_HK_sensor"/>
    <property type="match status" value="1"/>
</dbReference>
<dbReference type="InterPro" id="IPR013656">
    <property type="entry name" value="PAS_4"/>
</dbReference>
<keyword evidence="5 14" id="KW-0812">Transmembrane</keyword>
<evidence type="ECO:0000259" key="17">
    <source>
        <dbReference type="PROSITE" id="PS50885"/>
    </source>
</evidence>
<dbReference type="SMART" id="SM00091">
    <property type="entry name" value="PAS"/>
    <property type="match status" value="2"/>
</dbReference>
<keyword evidence="6" id="KW-0547">Nucleotide-binding</keyword>
<dbReference type="InterPro" id="IPR029016">
    <property type="entry name" value="GAF-like_dom_sf"/>
</dbReference>
<dbReference type="RefSeq" id="WP_089678649.1">
    <property type="nucleotide sequence ID" value="NZ_FNFO01000001.1"/>
</dbReference>
<evidence type="ECO:0000256" key="10">
    <source>
        <dbReference type="ARBA" id="ARBA00022989"/>
    </source>
</evidence>
<evidence type="ECO:0000256" key="4">
    <source>
        <dbReference type="ARBA" id="ARBA00022679"/>
    </source>
</evidence>
<dbReference type="InterPro" id="IPR003018">
    <property type="entry name" value="GAF"/>
</dbReference>
<keyword evidence="12 14" id="KW-0472">Membrane</keyword>
<dbReference type="NCBIfam" id="TIGR00229">
    <property type="entry name" value="sensory_box"/>
    <property type="match status" value="2"/>
</dbReference>
<dbReference type="PROSITE" id="PS50885">
    <property type="entry name" value="HAMP"/>
    <property type="match status" value="1"/>
</dbReference>
<feature type="coiled-coil region" evidence="13">
    <location>
        <begin position="585"/>
        <end position="654"/>
    </location>
</feature>
<dbReference type="Pfam" id="PF00672">
    <property type="entry name" value="HAMP"/>
    <property type="match status" value="1"/>
</dbReference>
<dbReference type="SMART" id="SM00304">
    <property type="entry name" value="HAMP"/>
    <property type="match status" value="1"/>
</dbReference>
<keyword evidence="10 14" id="KW-1133">Transmembrane helix</keyword>
<keyword evidence="13" id="KW-0175">Coiled coil</keyword>
<protein>
    <submittedName>
        <fullName evidence="18">PAS domain S-box-containing protein</fullName>
    </submittedName>
</protein>
<evidence type="ECO:0000256" key="2">
    <source>
        <dbReference type="ARBA" id="ARBA00022475"/>
    </source>
</evidence>
<dbReference type="InterPro" id="IPR003660">
    <property type="entry name" value="HAMP_dom"/>
</dbReference>
<reference evidence="18 19" key="1">
    <citation type="submission" date="2016-10" db="EMBL/GenBank/DDBJ databases">
        <authorList>
            <person name="de Groot N.N."/>
        </authorList>
    </citation>
    <scope>NUCLEOTIDE SEQUENCE [LARGE SCALE GENOMIC DNA]</scope>
    <source>
        <strain evidence="18 19">DSM 25186</strain>
    </source>
</reference>
<accession>A0A1G8Y2E7</accession>
<dbReference type="GO" id="GO:0016301">
    <property type="term" value="F:kinase activity"/>
    <property type="evidence" value="ECO:0007669"/>
    <property type="project" value="UniProtKB-KW"/>
</dbReference>
<dbReference type="SUPFAM" id="SSF158472">
    <property type="entry name" value="HAMP domain-like"/>
    <property type="match status" value="1"/>
</dbReference>
<feature type="domain" description="PAC" evidence="16">
    <location>
        <begin position="714"/>
        <end position="765"/>
    </location>
</feature>
<dbReference type="GO" id="GO:0016791">
    <property type="term" value="F:phosphatase activity"/>
    <property type="evidence" value="ECO:0007669"/>
    <property type="project" value="TreeGrafter"/>
</dbReference>
<dbReference type="Gene3D" id="3.60.40.10">
    <property type="entry name" value="PPM-type phosphatase domain"/>
    <property type="match status" value="1"/>
</dbReference>
<organism evidence="18 19">
    <name type="scientific">Catalinimonas alkaloidigena</name>
    <dbReference type="NCBI Taxonomy" id="1075417"/>
    <lineage>
        <taxon>Bacteria</taxon>
        <taxon>Pseudomonadati</taxon>
        <taxon>Bacteroidota</taxon>
        <taxon>Cytophagia</taxon>
        <taxon>Cytophagales</taxon>
        <taxon>Catalimonadaceae</taxon>
        <taxon>Catalinimonas</taxon>
    </lineage>
</organism>
<dbReference type="Pfam" id="PF07228">
    <property type="entry name" value="SpoIIE"/>
    <property type="match status" value="1"/>
</dbReference>
<evidence type="ECO:0000256" key="3">
    <source>
        <dbReference type="ARBA" id="ARBA00022553"/>
    </source>
</evidence>
<dbReference type="STRING" id="1075417.SAMN05421823_101541"/>
<keyword evidence="8" id="KW-0378">Hydrolase</keyword>
<sequence length="1143" mass="129306">MFKKVSIGTKVTLLVVVLIVAAVLAVSFFAFRFTRQTTLQAAQRNLEVIADVKAQRLNAMLTGTSSNLEFIQEIPLIQHYFAQALQPADTLEEALPDLTSKFDSIIRPLRKRYGFDAVYLISPEGHYVYDSEGTNEQGSAFLDPDGQTLEQASKETYFSNIFQLGDQFCVIVASPLHNTDDETIGIIACRIDMTPIYTQLQDTLGLGNTGEVMLGKVFQNQIVVQNPLRHDPQAALRRSFANDAQASSAMQRAMLGEKGSVVEKDYRNRSVLAAWHYLPSTQWGLVVKMDTSEILAPMHGLQMAFLIAVAIAVLMATIVTSMLSRSITAPLHQLKQTLQLLGRGVLPNEVRKDSNDEIGEMAEQVSEMVKGLRRTADFAHQIGQGDFDADFEPMSGEDTLGLALIGMSTSLQEAEKRDDERNWIIRGEAEVGEILRRHTSIDALSDEIIAFVTKKIGAIQGAFYVLEQDPNDERTYIRMKASYAYNKKKYLQAQFKMGEGLVGQSCIECDTVLRTEIPNDYVTVTSGLIGEKRPECLLIVPLVTNEEVNGALEFAGLERFTPRQVKFVQEVSQIIARTLFNIQVNERTRQLLLDAQKMSEELQQQQEILQQNAEEMEATQEELKRTNTKLEHQIEEVNRTQKRMQTLLENASEVITIYEEDGTIRYVSPSIERILGYRAEEVIGLKDDQFVHEENQQVLSKMYTDLLEKPHESVTVQIQYKRKNGEFVWLEATGNNLLDDPAIQGLVINSRDITERRLAEREARMRGQMQALSENSPDLITRVNEEGTFFYINPIIETYTGHKPDYFLQKSLDGVEIEGTLKESWRRIISQVIEAQQNVADEIDFQSSMGERVMQVNAIPEYNEEQKMESILLVSHDITDRKLIELEIQNKNKKITESINYAKRIQNAILPDNDTIHEVFTESFILYKPRDVVSGDFPWFLQQGDDIYLAAVDCTGHGVPGALISLIGYFLLNDIATSGTFSPAEILDRLDEGVTRTLKQTGAEGDTRDGMDVALCRVNAKQGTIEYAGAHRPLYHLREGELTELKGDKFPIGGGQYKNRTNFTNHVIEYKAGDTVVFFSDGFPDQFGGPNQKKFSPRRIREILQTYNELSMQELHEIYDQEFEAWRGEDKQTDDVLMIGLRF</sequence>
<dbReference type="AlphaFoldDB" id="A0A1G8Y2E7"/>
<evidence type="ECO:0000259" key="15">
    <source>
        <dbReference type="PROSITE" id="PS50112"/>
    </source>
</evidence>
<dbReference type="SUPFAM" id="SSF55785">
    <property type="entry name" value="PYP-like sensor domain (PAS domain)"/>
    <property type="match status" value="2"/>
</dbReference>
<proteinExistence type="predicted"/>
<dbReference type="Pfam" id="PF02743">
    <property type="entry name" value="dCache_1"/>
    <property type="match status" value="1"/>
</dbReference>
<evidence type="ECO:0000256" key="14">
    <source>
        <dbReference type="SAM" id="Phobius"/>
    </source>
</evidence>
<feature type="transmembrane region" description="Helical" evidence="14">
    <location>
        <begin position="303"/>
        <end position="323"/>
    </location>
</feature>
<dbReference type="Pfam" id="PF08448">
    <property type="entry name" value="PAS_4"/>
    <property type="match status" value="1"/>
</dbReference>
<dbReference type="Pfam" id="PF13426">
    <property type="entry name" value="PAS_9"/>
    <property type="match status" value="1"/>
</dbReference>
<dbReference type="InterPro" id="IPR033479">
    <property type="entry name" value="dCache_1"/>
</dbReference>
<evidence type="ECO:0000256" key="5">
    <source>
        <dbReference type="ARBA" id="ARBA00022692"/>
    </source>
</evidence>
<feature type="domain" description="PAS" evidence="15">
    <location>
        <begin position="640"/>
        <end position="710"/>
    </location>
</feature>
<name>A0A1G8Y2E7_9BACT</name>
<dbReference type="CDD" id="cd00130">
    <property type="entry name" value="PAS"/>
    <property type="match status" value="2"/>
</dbReference>
<dbReference type="InterPro" id="IPR035965">
    <property type="entry name" value="PAS-like_dom_sf"/>
</dbReference>
<dbReference type="Gene3D" id="3.30.450.20">
    <property type="entry name" value="PAS domain"/>
    <property type="match status" value="3"/>
</dbReference>
<dbReference type="SUPFAM" id="SSF55781">
    <property type="entry name" value="GAF domain-like"/>
    <property type="match status" value="1"/>
</dbReference>
<feature type="transmembrane region" description="Helical" evidence="14">
    <location>
        <begin position="12"/>
        <end position="31"/>
    </location>
</feature>
<dbReference type="CDD" id="cd06225">
    <property type="entry name" value="HAMP"/>
    <property type="match status" value="1"/>
</dbReference>
<dbReference type="GO" id="GO:0000160">
    <property type="term" value="P:phosphorelay signal transduction system"/>
    <property type="evidence" value="ECO:0007669"/>
    <property type="project" value="UniProtKB-KW"/>
</dbReference>
<dbReference type="PROSITE" id="PS50113">
    <property type="entry name" value="PAC"/>
    <property type="match status" value="1"/>
</dbReference>
<evidence type="ECO:0000256" key="12">
    <source>
        <dbReference type="ARBA" id="ARBA00023136"/>
    </source>
</evidence>
<dbReference type="InterPro" id="IPR052016">
    <property type="entry name" value="Bact_Sigma-Reg"/>
</dbReference>
<feature type="domain" description="HAMP" evidence="17">
    <location>
        <begin position="325"/>
        <end position="377"/>
    </location>
</feature>
<evidence type="ECO:0000256" key="9">
    <source>
        <dbReference type="ARBA" id="ARBA00022840"/>
    </source>
</evidence>
<keyword evidence="7" id="KW-0418">Kinase</keyword>
<dbReference type="InterPro" id="IPR000014">
    <property type="entry name" value="PAS"/>
</dbReference>
<keyword evidence="11" id="KW-0902">Two-component regulatory system</keyword>
<dbReference type="InterPro" id="IPR029151">
    <property type="entry name" value="Sensor-like_sf"/>
</dbReference>
<keyword evidence="3" id="KW-0597">Phosphoprotein</keyword>
<dbReference type="SUPFAM" id="SSF103190">
    <property type="entry name" value="Sensory domain-like"/>
    <property type="match status" value="1"/>
</dbReference>
<dbReference type="Proteomes" id="UP000198510">
    <property type="component" value="Unassembled WGS sequence"/>
</dbReference>